<evidence type="ECO:0008006" key="4">
    <source>
        <dbReference type="Google" id="ProtNLM"/>
    </source>
</evidence>
<proteinExistence type="predicted"/>
<keyword evidence="3" id="KW-1185">Reference proteome</keyword>
<accession>A0ABY4HMB5</accession>
<evidence type="ECO:0000256" key="1">
    <source>
        <dbReference type="SAM" id="SignalP"/>
    </source>
</evidence>
<reference evidence="2" key="2">
    <citation type="submission" date="2022-04" db="EMBL/GenBank/DDBJ databases">
        <title>Complete Genome Sequence of Flavobacterium sediminilitoris YSM-43, Isolated from a Tidal Sediment.</title>
        <authorList>
            <person name="Lee P.A."/>
        </authorList>
    </citation>
    <scope>NUCLEOTIDE SEQUENCE</scope>
    <source>
        <strain evidence="2">YSM-43</strain>
    </source>
</reference>
<reference evidence="2" key="1">
    <citation type="submission" date="2021-12" db="EMBL/GenBank/DDBJ databases">
        <authorList>
            <person name="Cha I.-T."/>
            <person name="Lee K.-E."/>
            <person name="Park S.-J."/>
        </authorList>
    </citation>
    <scope>NUCLEOTIDE SEQUENCE</scope>
    <source>
        <strain evidence="2">YSM-43</strain>
    </source>
</reference>
<gene>
    <name evidence="2" type="ORF">LXD69_00470</name>
</gene>
<feature type="chain" id="PRO_5046879436" description="Lipoprotein" evidence="1">
    <location>
        <begin position="19"/>
        <end position="176"/>
    </location>
</feature>
<dbReference type="EMBL" id="CP090145">
    <property type="protein sequence ID" value="UOX34004.1"/>
    <property type="molecule type" value="Genomic_DNA"/>
</dbReference>
<organism evidence="2 3">
    <name type="scientific">Flavobacterium sediminilitoris</name>
    <dbReference type="NCBI Taxonomy" id="2024526"/>
    <lineage>
        <taxon>Bacteria</taxon>
        <taxon>Pseudomonadati</taxon>
        <taxon>Bacteroidota</taxon>
        <taxon>Flavobacteriia</taxon>
        <taxon>Flavobacteriales</taxon>
        <taxon>Flavobacteriaceae</taxon>
        <taxon>Flavobacterium</taxon>
    </lineage>
</organism>
<protein>
    <recommendedName>
        <fullName evidence="4">Lipoprotein</fullName>
    </recommendedName>
</protein>
<evidence type="ECO:0000313" key="3">
    <source>
        <dbReference type="Proteomes" id="UP000830454"/>
    </source>
</evidence>
<feature type="signal peptide" evidence="1">
    <location>
        <begin position="1"/>
        <end position="18"/>
    </location>
</feature>
<name>A0ABY4HMB5_9FLAO</name>
<dbReference type="PROSITE" id="PS51257">
    <property type="entry name" value="PROKAR_LIPOPROTEIN"/>
    <property type="match status" value="1"/>
</dbReference>
<keyword evidence="1" id="KW-0732">Signal</keyword>
<evidence type="ECO:0000313" key="2">
    <source>
        <dbReference type="EMBL" id="UOX34004.1"/>
    </source>
</evidence>
<dbReference type="Proteomes" id="UP000830454">
    <property type="component" value="Chromosome"/>
</dbReference>
<sequence length="176" mass="19688">MKKIILLLLITFTLSCCNKDDDTPSNPVDQLPQATQIGANTFGCLLDGVVFKPGNVSNPLDAQYQLINGSFYFSLDAARRYDNSNYISIGLGTLNLELFQGNIYPLLEQEDGKANGSFFYNTSITYTSINKTGELKITKLDQVNNIISGTFWFDIIDSQGVFHQIRDGRFDVQYTN</sequence>
<dbReference type="RefSeq" id="WP_246916596.1">
    <property type="nucleotide sequence ID" value="NZ_CP090145.1"/>
</dbReference>